<dbReference type="Pfam" id="PF00467">
    <property type="entry name" value="KOW"/>
    <property type="match status" value="1"/>
</dbReference>
<dbReference type="SUPFAM" id="SSF50104">
    <property type="entry name" value="Translation proteins SH3-like domain"/>
    <property type="match status" value="1"/>
</dbReference>
<comment type="caution">
    <text evidence="2">The sequence shown here is derived from an EMBL/GenBank/DDBJ whole genome shotgun (WGS) entry which is preliminary data.</text>
</comment>
<dbReference type="AlphaFoldDB" id="A0A0F9KQG8"/>
<reference evidence="2" key="1">
    <citation type="journal article" date="2015" name="Nature">
        <title>Complex archaea that bridge the gap between prokaryotes and eukaryotes.</title>
        <authorList>
            <person name="Spang A."/>
            <person name="Saw J.H."/>
            <person name="Jorgensen S.L."/>
            <person name="Zaremba-Niedzwiedzka K."/>
            <person name="Martijn J."/>
            <person name="Lind A.E."/>
            <person name="van Eijk R."/>
            <person name="Schleper C."/>
            <person name="Guy L."/>
            <person name="Ettema T.J."/>
        </authorList>
    </citation>
    <scope>NUCLEOTIDE SEQUENCE</scope>
</reference>
<dbReference type="InterPro" id="IPR005825">
    <property type="entry name" value="Ribosomal_uL24_CS"/>
</dbReference>
<evidence type="ECO:0000313" key="2">
    <source>
        <dbReference type="EMBL" id="KKM24338.1"/>
    </source>
</evidence>
<dbReference type="PROSITE" id="PS01108">
    <property type="entry name" value="RIBOSOMAL_L24"/>
    <property type="match status" value="1"/>
</dbReference>
<organism evidence="2">
    <name type="scientific">marine sediment metagenome</name>
    <dbReference type="NCBI Taxonomy" id="412755"/>
    <lineage>
        <taxon>unclassified sequences</taxon>
        <taxon>metagenomes</taxon>
        <taxon>ecological metagenomes</taxon>
    </lineage>
</organism>
<dbReference type="EMBL" id="LAZR01012946">
    <property type="protein sequence ID" value="KKM24338.1"/>
    <property type="molecule type" value="Genomic_DNA"/>
</dbReference>
<gene>
    <name evidence="2" type="ORF">LCGC14_1606120</name>
</gene>
<protein>
    <recommendedName>
        <fullName evidence="1">KOW domain-containing protein</fullName>
    </recommendedName>
</protein>
<dbReference type="InterPro" id="IPR008991">
    <property type="entry name" value="Translation_prot_SH3-like_sf"/>
</dbReference>
<dbReference type="InterPro" id="IPR005824">
    <property type="entry name" value="KOW"/>
</dbReference>
<dbReference type="GO" id="GO:0005840">
    <property type="term" value="C:ribosome"/>
    <property type="evidence" value="ECO:0007669"/>
    <property type="project" value="InterPro"/>
</dbReference>
<proteinExistence type="predicted"/>
<dbReference type="GO" id="GO:0003735">
    <property type="term" value="F:structural constituent of ribosome"/>
    <property type="evidence" value="ECO:0007669"/>
    <property type="project" value="InterPro"/>
</dbReference>
<dbReference type="Gene3D" id="2.30.30.30">
    <property type="match status" value="1"/>
</dbReference>
<dbReference type="GO" id="GO:0006412">
    <property type="term" value="P:translation"/>
    <property type="evidence" value="ECO:0007669"/>
    <property type="project" value="InterPro"/>
</dbReference>
<dbReference type="CDD" id="cd06091">
    <property type="entry name" value="KOW_NusG"/>
    <property type="match status" value="1"/>
</dbReference>
<dbReference type="InterPro" id="IPR014722">
    <property type="entry name" value="Rib_uL2_dom2"/>
</dbReference>
<evidence type="ECO:0000259" key="1">
    <source>
        <dbReference type="Pfam" id="PF00467"/>
    </source>
</evidence>
<feature type="domain" description="KOW" evidence="1">
    <location>
        <begin position="133"/>
        <end position="162"/>
    </location>
</feature>
<name>A0A0F9KQG8_9ZZZZ</name>
<accession>A0A0F9KQG8</accession>
<sequence length="185" mass="21116">MTSSAKLKDLDDETRWVVVQLSSVGEKEADIDILRRSARRILGQDDIDMFIPAISQQFRDESQTLFFMEGYVFFRYVTGISFLRLRDTAFFSDVLISCKNSRGEPEYALLDDSKLNLMRAGMDDLRVGRFVCGDSVRIIEGSYKNLQGTVSIVYEKKQVVQVSIVLRSKKMLMDLPATYVKKVDG</sequence>